<gene>
    <name evidence="1" type="ORF">LEP1GSC067_2442</name>
</gene>
<dbReference type="Proteomes" id="UP000011754">
    <property type="component" value="Unassembled WGS sequence"/>
</dbReference>
<sequence>MFTTNAHEYVSKMDSKIVLIDGAELTDLMIEYNVGVSTKQTYEIKKVDLEYFNED</sequence>
<dbReference type="Gene3D" id="3.40.1350.10">
    <property type="match status" value="1"/>
</dbReference>
<dbReference type="PANTHER" id="PTHR30015">
    <property type="entry name" value="MRR RESTRICTION SYSTEM PROTEIN"/>
    <property type="match status" value="1"/>
</dbReference>
<dbReference type="InterPro" id="IPR011856">
    <property type="entry name" value="tRNA_endonuc-like_dom_sf"/>
</dbReference>
<dbReference type="InterPro" id="IPR052906">
    <property type="entry name" value="Type_IV_Methyl-Rstrct_Enzyme"/>
</dbReference>
<dbReference type="PANTHER" id="PTHR30015:SF7">
    <property type="entry name" value="TYPE IV METHYL-DIRECTED RESTRICTION ENZYME ECOKMRR"/>
    <property type="match status" value="1"/>
</dbReference>
<reference evidence="1 2" key="1">
    <citation type="submission" date="2013-01" db="EMBL/GenBank/DDBJ databases">
        <authorList>
            <person name="Harkins D.M."/>
            <person name="Durkin A.S."/>
            <person name="Brinkac L.M."/>
            <person name="Haft D.H."/>
            <person name="Selengut J.D."/>
            <person name="Sanka R."/>
            <person name="DePew J."/>
            <person name="Purushe J."/>
            <person name="Hartskeerl R.A."/>
            <person name="Ahmed A."/>
            <person name="van der Linden H."/>
            <person name="Goris M.G.A."/>
            <person name="Vinetz J.M."/>
            <person name="Sutton G.G."/>
            <person name="Nierman W.C."/>
            <person name="Fouts D.E."/>
        </authorList>
    </citation>
    <scope>NUCLEOTIDE SEQUENCE [LARGE SCALE GENOMIC DNA]</scope>
    <source>
        <strain evidence="1 2">TE 1992</strain>
    </source>
</reference>
<name>M3DKM3_LEPIR</name>
<proteinExistence type="predicted"/>
<dbReference type="GO" id="GO:0003676">
    <property type="term" value="F:nucleic acid binding"/>
    <property type="evidence" value="ECO:0007669"/>
    <property type="project" value="InterPro"/>
</dbReference>
<dbReference type="GO" id="GO:0015666">
    <property type="term" value="F:restriction endodeoxyribonuclease activity"/>
    <property type="evidence" value="ECO:0007669"/>
    <property type="project" value="TreeGrafter"/>
</dbReference>
<dbReference type="EMBL" id="AKWW02000054">
    <property type="protein sequence ID" value="EMF41768.1"/>
    <property type="molecule type" value="Genomic_DNA"/>
</dbReference>
<dbReference type="AlphaFoldDB" id="M3DKM3"/>
<evidence type="ECO:0000313" key="2">
    <source>
        <dbReference type="Proteomes" id="UP000011754"/>
    </source>
</evidence>
<accession>M3DKM3</accession>
<comment type="caution">
    <text evidence="1">The sequence shown here is derived from an EMBL/GenBank/DDBJ whole genome shotgun (WGS) entry which is preliminary data.</text>
</comment>
<evidence type="ECO:0000313" key="1">
    <source>
        <dbReference type="EMBL" id="EMF41768.1"/>
    </source>
</evidence>
<protein>
    <submittedName>
        <fullName evidence="1">Mrr restriction system domain protein</fullName>
    </submittedName>
</protein>
<organism evidence="1 2">
    <name type="scientific">Leptospira interrogans serovar Lora str. TE 1992</name>
    <dbReference type="NCBI Taxonomy" id="1193028"/>
    <lineage>
        <taxon>Bacteria</taxon>
        <taxon>Pseudomonadati</taxon>
        <taxon>Spirochaetota</taxon>
        <taxon>Spirochaetia</taxon>
        <taxon>Leptospirales</taxon>
        <taxon>Leptospiraceae</taxon>
        <taxon>Leptospira</taxon>
    </lineage>
</organism>